<dbReference type="InterPro" id="IPR015946">
    <property type="entry name" value="KH_dom-like_a/b"/>
</dbReference>
<accession>A0A316G192</accession>
<name>A0A316G192_9GAMM</name>
<dbReference type="InterPro" id="IPR036102">
    <property type="entry name" value="OsmC/Ohrsf"/>
</dbReference>
<dbReference type="SUPFAM" id="SSF82784">
    <property type="entry name" value="OsmC-like"/>
    <property type="match status" value="1"/>
</dbReference>
<keyword evidence="3" id="KW-1185">Reference proteome</keyword>
<protein>
    <submittedName>
        <fullName evidence="2">Putative redox protein</fullName>
    </submittedName>
</protein>
<dbReference type="SUPFAM" id="SSF53474">
    <property type="entry name" value="alpha/beta-Hydrolases"/>
    <property type="match status" value="1"/>
</dbReference>
<comment type="caution">
    <text evidence="2">The sequence shown here is derived from an EMBL/GenBank/DDBJ whole genome shotgun (WGS) entry which is preliminary data.</text>
</comment>
<dbReference type="AlphaFoldDB" id="A0A316G192"/>
<proteinExistence type="predicted"/>
<feature type="domain" description="Serine aminopeptidase S33" evidence="1">
    <location>
        <begin position="47"/>
        <end position="137"/>
    </location>
</feature>
<dbReference type="Gene3D" id="3.30.300.20">
    <property type="match status" value="1"/>
</dbReference>
<evidence type="ECO:0000313" key="2">
    <source>
        <dbReference type="EMBL" id="PWK54383.1"/>
    </source>
</evidence>
<dbReference type="Gene3D" id="3.40.50.1820">
    <property type="entry name" value="alpha/beta hydrolase"/>
    <property type="match status" value="1"/>
</dbReference>
<evidence type="ECO:0000259" key="1">
    <source>
        <dbReference type="Pfam" id="PF12146"/>
    </source>
</evidence>
<dbReference type="OrthoDB" id="9789573at2"/>
<dbReference type="RefSeq" id="WP_109761500.1">
    <property type="nucleotide sequence ID" value="NZ_QGGU01000001.1"/>
</dbReference>
<reference evidence="2 3" key="1">
    <citation type="submission" date="2018-05" db="EMBL/GenBank/DDBJ databases">
        <title>Genomic Encyclopedia of Type Strains, Phase IV (KMG-IV): sequencing the most valuable type-strain genomes for metagenomic binning, comparative biology and taxonomic classification.</title>
        <authorList>
            <person name="Goeker M."/>
        </authorList>
    </citation>
    <scope>NUCLEOTIDE SEQUENCE [LARGE SCALE GENOMIC DNA]</scope>
    <source>
        <strain evidence="2 3">DSM 25350</strain>
    </source>
</reference>
<dbReference type="Pfam" id="PF02566">
    <property type="entry name" value="OsmC"/>
    <property type="match status" value="1"/>
</dbReference>
<dbReference type="EMBL" id="QGGU01000001">
    <property type="protein sequence ID" value="PWK54383.1"/>
    <property type="molecule type" value="Genomic_DNA"/>
</dbReference>
<gene>
    <name evidence="2" type="ORF">C8D97_101231</name>
</gene>
<dbReference type="PANTHER" id="PTHR39624:SF2">
    <property type="entry name" value="OSMC-LIKE PROTEIN"/>
    <property type="match status" value="1"/>
</dbReference>
<dbReference type="InterPro" id="IPR029058">
    <property type="entry name" value="AB_hydrolase_fold"/>
</dbReference>
<dbReference type="Pfam" id="PF12146">
    <property type="entry name" value="Hydrolase_4"/>
    <property type="match status" value="1"/>
</dbReference>
<sequence>MANRQQLTFESNGNQLVGLLETPNEGAEHYAIFAHCFTCGKDVIAASRIARGLVNRGIAVLRFDFTGLGGSDGDFANTNFSSNIDDLIAAANHLRKHYKAPDLLVGHSLGGAAVIRAAHRIAEVKAVATLGAPAQASHVTKQLTCSIDTIEEKGAAEVNLAGRNFLIKKQFLDDIKQSDTQPIASLNMPLLVMHSPVDTVVDIKQAEIIYKAAKHPKSFISLDSADHLLTKKQDAEYAAEVIASWAIRYLPDYTPVREKPTQVASGKIIVNERNHRFTRNVLSDTHVWLADEPAKVGGDNLGPDPYEHLLAALGTCTSMTIRMYANRKKIPLKDVSVSLEHSRQHANDCENCDKSDAKIEVFHRVLTLDGDLSEEQREQLLVIADKCPVHRTLCGKIDITTELK</sequence>
<dbReference type="PANTHER" id="PTHR39624">
    <property type="entry name" value="PROTEIN INVOLVED IN RIMO-MEDIATED BETA-METHYLTHIOLATION OF RIBOSOMAL PROTEIN S12 YCAO"/>
    <property type="match status" value="1"/>
</dbReference>
<evidence type="ECO:0000313" key="3">
    <source>
        <dbReference type="Proteomes" id="UP000245790"/>
    </source>
</evidence>
<dbReference type="InterPro" id="IPR003718">
    <property type="entry name" value="OsmC/Ohr_fam"/>
</dbReference>
<dbReference type="InterPro" id="IPR022742">
    <property type="entry name" value="Hydrolase_4"/>
</dbReference>
<dbReference type="Proteomes" id="UP000245790">
    <property type="component" value="Unassembled WGS sequence"/>
</dbReference>
<organism evidence="2 3">
    <name type="scientific">Pleionea mediterranea</name>
    <dbReference type="NCBI Taxonomy" id="523701"/>
    <lineage>
        <taxon>Bacteria</taxon>
        <taxon>Pseudomonadati</taxon>
        <taxon>Pseudomonadota</taxon>
        <taxon>Gammaproteobacteria</taxon>
        <taxon>Oceanospirillales</taxon>
        <taxon>Pleioneaceae</taxon>
        <taxon>Pleionea</taxon>
    </lineage>
</organism>